<keyword evidence="3 5" id="KW-0378">Hydrolase</keyword>
<dbReference type="PANTHER" id="PTHR43399:SF4">
    <property type="entry name" value="CELL WALL-ASSOCIATED PROTEASE"/>
    <property type="match status" value="1"/>
</dbReference>
<feature type="active site" description="Charge relay system" evidence="5">
    <location>
        <position position="404"/>
    </location>
</feature>
<dbReference type="SUPFAM" id="SSF52743">
    <property type="entry name" value="Subtilisin-like"/>
    <property type="match status" value="1"/>
</dbReference>
<dbReference type="RefSeq" id="WP_397082255.1">
    <property type="nucleotide sequence ID" value="NZ_JBITGY010000004.1"/>
</dbReference>
<dbReference type="EMBL" id="JBITGY010000004">
    <property type="protein sequence ID" value="MFI6499023.1"/>
    <property type="molecule type" value="Genomic_DNA"/>
</dbReference>
<evidence type="ECO:0000313" key="8">
    <source>
        <dbReference type="Proteomes" id="UP001612741"/>
    </source>
</evidence>
<proteinExistence type="inferred from homology"/>
<keyword evidence="8" id="KW-1185">Reference proteome</keyword>
<dbReference type="Pfam" id="PF00082">
    <property type="entry name" value="Peptidase_S8"/>
    <property type="match status" value="1"/>
</dbReference>
<evidence type="ECO:0000256" key="4">
    <source>
        <dbReference type="ARBA" id="ARBA00022825"/>
    </source>
</evidence>
<dbReference type="PRINTS" id="PR00723">
    <property type="entry name" value="SUBTILISIN"/>
</dbReference>
<feature type="domain" description="Peptidase S8/S53" evidence="6">
    <location>
        <begin position="179"/>
        <end position="446"/>
    </location>
</feature>
<protein>
    <submittedName>
        <fullName evidence="7">S8 family serine peptidase</fullName>
    </submittedName>
</protein>
<evidence type="ECO:0000256" key="1">
    <source>
        <dbReference type="ARBA" id="ARBA00011073"/>
    </source>
</evidence>
<dbReference type="InterPro" id="IPR036852">
    <property type="entry name" value="Peptidase_S8/S53_dom_sf"/>
</dbReference>
<feature type="active site" description="Charge relay system" evidence="5">
    <location>
        <position position="188"/>
    </location>
</feature>
<evidence type="ECO:0000313" key="7">
    <source>
        <dbReference type="EMBL" id="MFI6499023.1"/>
    </source>
</evidence>
<gene>
    <name evidence="7" type="ORF">ACIBG2_16670</name>
</gene>
<sequence>MDVALPDLIYAQVSPRSRGMSLFDERVFAGEQGITEDTVAQFTSTADVVTAACSMLLGAGFTLHEMSAATSTFGVSGTRAAFESMFECELYARESPVLKSQGRVEPATFVDCRNTREQGLIRTAGTAVADVIEGVALEQARYYMADALAPRKLYWHLRAPEGVAHHCKAQRAHQSGVTGAGIKVAMVDSGHYAHPFFAARGYQVGVVLGPGADRPDDDEYGHGTAESANLFAIAPDVELTMVKMNRANTVGAFNAAVALNPHIISCSWGSSLEKGPLSAADHALEAAIALAVQQGIIVVCSAGNGHFGFPGQHPDVISAGGAYVDQLGDLHASDYASGFASRIYAGRNVPDLAGLVGMRPRAAYIMLPVPPDSAIDREIAGGGAHPDGDETAPDDGWAAISGTSAAAPQLAGACALIKQVWPQATPREVKEMLVATARDVTTGGSNPATGGRRARRKADLATGTGLVDVDKAVLKAKLRAMRAPAVTSMGIRTNMGIRDGVAEPVSVVDSLTGWGPPTLGAAEARYLEERL</sequence>
<dbReference type="Gene3D" id="3.40.50.200">
    <property type="entry name" value="Peptidase S8/S53 domain"/>
    <property type="match status" value="1"/>
</dbReference>
<evidence type="ECO:0000256" key="5">
    <source>
        <dbReference type="PROSITE-ProRule" id="PRU01240"/>
    </source>
</evidence>
<dbReference type="InterPro" id="IPR015500">
    <property type="entry name" value="Peptidase_S8_subtilisin-rel"/>
</dbReference>
<keyword evidence="2 5" id="KW-0645">Protease</keyword>
<comment type="similarity">
    <text evidence="1 5">Belongs to the peptidase S8 family.</text>
</comment>
<dbReference type="InterPro" id="IPR051048">
    <property type="entry name" value="Peptidase_S8/S53_subtilisin"/>
</dbReference>
<feature type="active site" description="Charge relay system" evidence="5">
    <location>
        <position position="222"/>
    </location>
</feature>
<organism evidence="7 8">
    <name type="scientific">Nonomuraea typhae</name>
    <dbReference type="NCBI Taxonomy" id="2603600"/>
    <lineage>
        <taxon>Bacteria</taxon>
        <taxon>Bacillati</taxon>
        <taxon>Actinomycetota</taxon>
        <taxon>Actinomycetes</taxon>
        <taxon>Streptosporangiales</taxon>
        <taxon>Streptosporangiaceae</taxon>
        <taxon>Nonomuraea</taxon>
    </lineage>
</organism>
<accession>A0ABW7YUT6</accession>
<dbReference type="PANTHER" id="PTHR43399">
    <property type="entry name" value="SUBTILISIN-RELATED"/>
    <property type="match status" value="1"/>
</dbReference>
<dbReference type="PROSITE" id="PS51892">
    <property type="entry name" value="SUBTILASE"/>
    <property type="match status" value="1"/>
</dbReference>
<evidence type="ECO:0000256" key="2">
    <source>
        <dbReference type="ARBA" id="ARBA00022670"/>
    </source>
</evidence>
<dbReference type="InterPro" id="IPR000209">
    <property type="entry name" value="Peptidase_S8/S53_dom"/>
</dbReference>
<comment type="caution">
    <text evidence="7">The sequence shown here is derived from an EMBL/GenBank/DDBJ whole genome shotgun (WGS) entry which is preliminary data.</text>
</comment>
<keyword evidence="4 5" id="KW-0720">Serine protease</keyword>
<dbReference type="Proteomes" id="UP001612741">
    <property type="component" value="Unassembled WGS sequence"/>
</dbReference>
<evidence type="ECO:0000256" key="3">
    <source>
        <dbReference type="ARBA" id="ARBA00022801"/>
    </source>
</evidence>
<reference evidence="7 8" key="1">
    <citation type="submission" date="2024-10" db="EMBL/GenBank/DDBJ databases">
        <title>The Natural Products Discovery Center: Release of the First 8490 Sequenced Strains for Exploring Actinobacteria Biosynthetic Diversity.</title>
        <authorList>
            <person name="Kalkreuter E."/>
            <person name="Kautsar S.A."/>
            <person name="Yang D."/>
            <person name="Bader C.D."/>
            <person name="Teijaro C.N."/>
            <person name="Fluegel L."/>
            <person name="Davis C.M."/>
            <person name="Simpson J.R."/>
            <person name="Lauterbach L."/>
            <person name="Steele A.D."/>
            <person name="Gui C."/>
            <person name="Meng S."/>
            <person name="Li G."/>
            <person name="Viehrig K."/>
            <person name="Ye F."/>
            <person name="Su P."/>
            <person name="Kiefer A.F."/>
            <person name="Nichols A."/>
            <person name="Cepeda A.J."/>
            <person name="Yan W."/>
            <person name="Fan B."/>
            <person name="Jiang Y."/>
            <person name="Adhikari A."/>
            <person name="Zheng C.-J."/>
            <person name="Schuster L."/>
            <person name="Cowan T.M."/>
            <person name="Smanski M.J."/>
            <person name="Chevrette M.G."/>
            <person name="De Carvalho L.P.S."/>
            <person name="Shen B."/>
        </authorList>
    </citation>
    <scope>NUCLEOTIDE SEQUENCE [LARGE SCALE GENOMIC DNA]</scope>
    <source>
        <strain evidence="7 8">NPDC050545</strain>
    </source>
</reference>
<name>A0ABW7YUT6_9ACTN</name>
<evidence type="ECO:0000259" key="6">
    <source>
        <dbReference type="Pfam" id="PF00082"/>
    </source>
</evidence>